<dbReference type="Pfam" id="PF12838">
    <property type="entry name" value="Fer4_7"/>
    <property type="match status" value="1"/>
</dbReference>
<dbReference type="InterPro" id="IPR050572">
    <property type="entry name" value="Fe-S_Ferredoxin"/>
</dbReference>
<keyword evidence="1" id="KW-0004">4Fe-4S</keyword>
<protein>
    <submittedName>
        <fullName evidence="6">4Fe-4S ferredoxin</fullName>
    </submittedName>
</protein>
<keyword evidence="2" id="KW-0479">Metal-binding</keyword>
<dbReference type="PANTHER" id="PTHR43687">
    <property type="entry name" value="ADENYLYLSULFATE REDUCTASE, BETA SUBUNIT"/>
    <property type="match status" value="1"/>
</dbReference>
<name>A0A226BX20_9FIRM</name>
<evidence type="ECO:0000256" key="4">
    <source>
        <dbReference type="ARBA" id="ARBA00023014"/>
    </source>
</evidence>
<evidence type="ECO:0000256" key="2">
    <source>
        <dbReference type="ARBA" id="ARBA00022723"/>
    </source>
</evidence>
<dbReference type="Pfam" id="PF04015">
    <property type="entry name" value="DUF362"/>
    <property type="match status" value="1"/>
</dbReference>
<evidence type="ECO:0000256" key="1">
    <source>
        <dbReference type="ARBA" id="ARBA00022485"/>
    </source>
</evidence>
<dbReference type="PROSITE" id="PS00198">
    <property type="entry name" value="4FE4S_FER_1"/>
    <property type="match status" value="1"/>
</dbReference>
<dbReference type="GO" id="GO:0046872">
    <property type="term" value="F:metal ion binding"/>
    <property type="evidence" value="ECO:0007669"/>
    <property type="project" value="UniProtKB-KW"/>
</dbReference>
<dbReference type="GO" id="GO:0051539">
    <property type="term" value="F:4 iron, 4 sulfur cluster binding"/>
    <property type="evidence" value="ECO:0007669"/>
    <property type="project" value="UniProtKB-KW"/>
</dbReference>
<evidence type="ECO:0000256" key="3">
    <source>
        <dbReference type="ARBA" id="ARBA00023004"/>
    </source>
</evidence>
<proteinExistence type="predicted"/>
<keyword evidence="3" id="KW-0408">Iron</keyword>
<sequence length="386" mass="42769">MGGSKIWFADARAKEFDYHHSLVAKLEEILKQVDVSNYFDEGDYVAIKTHFGSYGAHRIIRPLFIQKVVNAVKEAGGKPFVTDTVRIPGIEYLEVANSEGLNHLSLGAPMVLADGIFGKDHKPVESGPILGKIGVASAIYDAPSMIVISHCKGHIGSGFGGAIKNLGMGAISCKDNCGHAERGRIHFAQNTELKWEEEKCTLCERCVDVCPHEAIYKTDEDNIEINYEICVKCGRCARVCKDEALIIPQSEERFQKGLSEAAYAAVQTFQEGKILYINFILEVQPECDCMPMADTPVIQDQGVLVSDDIVAIEQATLDIMSEADPLPQSKGSEKEVQPGEKELFQQITGKHAQWHVDYAEELGMGQKDYEFITIEKKEKPEDKENK</sequence>
<dbReference type="PROSITE" id="PS51379">
    <property type="entry name" value="4FE4S_FER_2"/>
    <property type="match status" value="2"/>
</dbReference>
<dbReference type="OrthoDB" id="9781559at2"/>
<dbReference type="PANTHER" id="PTHR43687:SF1">
    <property type="entry name" value="FERREDOXIN III"/>
    <property type="match status" value="1"/>
</dbReference>
<dbReference type="InterPro" id="IPR017896">
    <property type="entry name" value="4Fe4S_Fe-S-bd"/>
</dbReference>
<gene>
    <name evidence="6" type="ORF">CDO51_08405</name>
</gene>
<feature type="domain" description="4Fe-4S ferredoxin-type" evidence="5">
    <location>
        <begin position="191"/>
        <end position="220"/>
    </location>
</feature>
<dbReference type="EMBL" id="NIQC01000017">
    <property type="protein sequence ID" value="OWZ83505.1"/>
    <property type="molecule type" value="Genomic_DNA"/>
</dbReference>
<dbReference type="RefSeq" id="WP_089023831.1">
    <property type="nucleotide sequence ID" value="NZ_NIQC01000017.1"/>
</dbReference>
<dbReference type="InterPro" id="IPR007160">
    <property type="entry name" value="DUF362"/>
</dbReference>
<dbReference type="Gene3D" id="3.30.70.20">
    <property type="match status" value="1"/>
</dbReference>
<keyword evidence="7" id="KW-1185">Reference proteome</keyword>
<reference evidence="6 7" key="1">
    <citation type="submission" date="2017-06" db="EMBL/GenBank/DDBJ databases">
        <title>Draft Genome Sequence of Natranaerobius trueperi halophilic, alkalithermophilic bacteria from soda lakes.</title>
        <authorList>
            <person name="Zhao B."/>
        </authorList>
    </citation>
    <scope>NUCLEOTIDE SEQUENCE [LARGE SCALE GENOMIC DNA]</scope>
    <source>
        <strain evidence="6 7">DSM 18760</strain>
    </source>
</reference>
<accession>A0A226BX20</accession>
<dbReference type="SUPFAM" id="SSF54862">
    <property type="entry name" value="4Fe-4S ferredoxins"/>
    <property type="match status" value="1"/>
</dbReference>
<evidence type="ECO:0000313" key="6">
    <source>
        <dbReference type="EMBL" id="OWZ83505.1"/>
    </source>
</evidence>
<comment type="caution">
    <text evidence="6">The sequence shown here is derived from an EMBL/GenBank/DDBJ whole genome shotgun (WGS) entry which is preliminary data.</text>
</comment>
<keyword evidence="4" id="KW-0411">Iron-sulfur</keyword>
<feature type="domain" description="4Fe-4S ferredoxin-type" evidence="5">
    <location>
        <begin position="221"/>
        <end position="250"/>
    </location>
</feature>
<dbReference type="Proteomes" id="UP000214588">
    <property type="component" value="Unassembled WGS sequence"/>
</dbReference>
<dbReference type="AlphaFoldDB" id="A0A226BX20"/>
<evidence type="ECO:0000313" key="7">
    <source>
        <dbReference type="Proteomes" id="UP000214588"/>
    </source>
</evidence>
<organism evidence="6 7">
    <name type="scientific">Natranaerobius trueperi</name>
    <dbReference type="NCBI Taxonomy" id="759412"/>
    <lineage>
        <taxon>Bacteria</taxon>
        <taxon>Bacillati</taxon>
        <taxon>Bacillota</taxon>
        <taxon>Clostridia</taxon>
        <taxon>Natranaerobiales</taxon>
        <taxon>Natranaerobiaceae</taxon>
        <taxon>Natranaerobius</taxon>
    </lineage>
</organism>
<evidence type="ECO:0000259" key="5">
    <source>
        <dbReference type="PROSITE" id="PS51379"/>
    </source>
</evidence>
<dbReference type="InterPro" id="IPR017900">
    <property type="entry name" value="4Fe4S_Fe_S_CS"/>
</dbReference>